<dbReference type="HOGENOM" id="CLU_2368124_0_0_3"/>
<name>K9VZN8_9CYAN</name>
<proteinExistence type="predicted"/>
<evidence type="ECO:0000313" key="2">
    <source>
        <dbReference type="Proteomes" id="UP000010472"/>
    </source>
</evidence>
<organism evidence="1 2">
    <name type="scientific">Crinalium epipsammum PCC 9333</name>
    <dbReference type="NCBI Taxonomy" id="1173022"/>
    <lineage>
        <taxon>Bacteria</taxon>
        <taxon>Bacillati</taxon>
        <taxon>Cyanobacteriota</taxon>
        <taxon>Cyanophyceae</taxon>
        <taxon>Gomontiellales</taxon>
        <taxon>Gomontiellaceae</taxon>
        <taxon>Crinalium</taxon>
    </lineage>
</organism>
<dbReference type="Proteomes" id="UP000010472">
    <property type="component" value="Chromosome"/>
</dbReference>
<protein>
    <submittedName>
        <fullName evidence="1">Uncharacterized protein</fullName>
    </submittedName>
</protein>
<accession>K9VZN8</accession>
<dbReference type="KEGG" id="cep:Cri9333_2713"/>
<evidence type="ECO:0000313" key="1">
    <source>
        <dbReference type="EMBL" id="AFZ13568.1"/>
    </source>
</evidence>
<dbReference type="RefSeq" id="WP_015203682.1">
    <property type="nucleotide sequence ID" value="NC_019753.1"/>
</dbReference>
<dbReference type="STRING" id="1173022.Cri9333_2713"/>
<keyword evidence="2" id="KW-1185">Reference proteome</keyword>
<dbReference type="OrthoDB" id="3650305at2"/>
<dbReference type="eggNOG" id="ENOG5033PA6">
    <property type="taxonomic scope" value="Bacteria"/>
</dbReference>
<sequence>MNEYLKAFQSISSATDNLLENEYISLEIKKSATNLLESVQPCFRELIQSANNLNSFIQVSSSHLDYADKLWSSKPQIAEAPKEEIWQQIGDRTPS</sequence>
<gene>
    <name evidence="1" type="ORF">Cri9333_2713</name>
</gene>
<reference evidence="1 2" key="1">
    <citation type="submission" date="2012-06" db="EMBL/GenBank/DDBJ databases">
        <title>Finished chromosome of genome of Crinalium epipsammum PCC 9333.</title>
        <authorList>
            <consortium name="US DOE Joint Genome Institute"/>
            <person name="Gugger M."/>
            <person name="Coursin T."/>
            <person name="Rippka R."/>
            <person name="Tandeau De Marsac N."/>
            <person name="Huntemann M."/>
            <person name="Wei C.-L."/>
            <person name="Han J."/>
            <person name="Detter J.C."/>
            <person name="Han C."/>
            <person name="Tapia R."/>
            <person name="Davenport K."/>
            <person name="Daligault H."/>
            <person name="Erkkila T."/>
            <person name="Gu W."/>
            <person name="Munk A.C.C."/>
            <person name="Teshima H."/>
            <person name="Xu Y."/>
            <person name="Chain P."/>
            <person name="Chen A."/>
            <person name="Krypides N."/>
            <person name="Mavromatis K."/>
            <person name="Markowitz V."/>
            <person name="Szeto E."/>
            <person name="Ivanova N."/>
            <person name="Mikhailova N."/>
            <person name="Ovchinnikova G."/>
            <person name="Pagani I."/>
            <person name="Pati A."/>
            <person name="Goodwin L."/>
            <person name="Peters L."/>
            <person name="Pitluck S."/>
            <person name="Woyke T."/>
            <person name="Kerfeld C."/>
        </authorList>
    </citation>
    <scope>NUCLEOTIDE SEQUENCE [LARGE SCALE GENOMIC DNA]</scope>
    <source>
        <strain evidence="1 2">PCC 9333</strain>
    </source>
</reference>
<dbReference type="EMBL" id="CP003620">
    <property type="protein sequence ID" value="AFZ13568.1"/>
    <property type="molecule type" value="Genomic_DNA"/>
</dbReference>
<dbReference type="AlphaFoldDB" id="K9VZN8"/>